<name>A0ABN1EBC1_9PROT</name>
<evidence type="ECO:0000313" key="3">
    <source>
        <dbReference type="Proteomes" id="UP001499951"/>
    </source>
</evidence>
<evidence type="ECO:0000313" key="2">
    <source>
        <dbReference type="EMBL" id="GAA0562593.1"/>
    </source>
</evidence>
<reference evidence="2 3" key="1">
    <citation type="journal article" date="2019" name="Int. J. Syst. Evol. Microbiol.">
        <title>The Global Catalogue of Microorganisms (GCM) 10K type strain sequencing project: providing services to taxonomists for standard genome sequencing and annotation.</title>
        <authorList>
            <consortium name="The Broad Institute Genomics Platform"/>
            <consortium name="The Broad Institute Genome Sequencing Center for Infectious Disease"/>
            <person name="Wu L."/>
            <person name="Ma J."/>
        </authorList>
    </citation>
    <scope>NUCLEOTIDE SEQUENCE [LARGE SCALE GENOMIC DNA]</scope>
    <source>
        <strain evidence="2 3">JCM 15089</strain>
    </source>
</reference>
<proteinExistence type="predicted"/>
<dbReference type="Proteomes" id="UP001499951">
    <property type="component" value="Unassembled WGS sequence"/>
</dbReference>
<protein>
    <recommendedName>
        <fullName evidence="4">Secreted protein</fullName>
    </recommendedName>
</protein>
<organism evidence="2 3">
    <name type="scientific">Rhizomicrobium electricum</name>
    <dbReference type="NCBI Taxonomy" id="480070"/>
    <lineage>
        <taxon>Bacteria</taxon>
        <taxon>Pseudomonadati</taxon>
        <taxon>Pseudomonadota</taxon>
        <taxon>Alphaproteobacteria</taxon>
        <taxon>Micropepsales</taxon>
        <taxon>Micropepsaceae</taxon>
        <taxon>Rhizomicrobium</taxon>
    </lineage>
</organism>
<gene>
    <name evidence="2" type="ORF">GCM10008942_08770</name>
</gene>
<keyword evidence="3" id="KW-1185">Reference proteome</keyword>
<feature type="chain" id="PRO_5047316490" description="Secreted protein" evidence="1">
    <location>
        <begin position="25"/>
        <end position="161"/>
    </location>
</feature>
<comment type="caution">
    <text evidence="2">The sequence shown here is derived from an EMBL/GenBank/DDBJ whole genome shotgun (WGS) entry which is preliminary data.</text>
</comment>
<evidence type="ECO:0008006" key="4">
    <source>
        <dbReference type="Google" id="ProtNLM"/>
    </source>
</evidence>
<dbReference type="RefSeq" id="WP_166932379.1">
    <property type="nucleotide sequence ID" value="NZ_BAAADD010000002.1"/>
</dbReference>
<evidence type="ECO:0000256" key="1">
    <source>
        <dbReference type="SAM" id="SignalP"/>
    </source>
</evidence>
<keyword evidence="1" id="KW-0732">Signal</keyword>
<sequence length="161" mass="17393">MIRFWARLAVGVAAIVALAPAGHADVWSDLQACRKLGDAERLACFDRVLAQHDTAAAPVATRPEAPAAVKPTFGEDRLPQSETAAKEPESMVAKVASVRWNAFKHFTVTLDNGQVWRQLDSDTVTADLAAAATVKITRGFLSSYSLSIEGAWGTFKVKRIK</sequence>
<feature type="signal peptide" evidence="1">
    <location>
        <begin position="1"/>
        <end position="24"/>
    </location>
</feature>
<accession>A0ABN1EBC1</accession>
<dbReference type="EMBL" id="BAAADD010000002">
    <property type="protein sequence ID" value="GAA0562593.1"/>
    <property type="molecule type" value="Genomic_DNA"/>
</dbReference>